<gene>
    <name evidence="7" type="ORF">SM757_30630</name>
</gene>
<dbReference type="SUPFAM" id="SSF55874">
    <property type="entry name" value="ATPase domain of HSP90 chaperone/DNA topoisomerase II/histidine kinase"/>
    <property type="match status" value="1"/>
</dbReference>
<dbReference type="Gene3D" id="3.30.565.10">
    <property type="entry name" value="Histidine kinase-like ATPase, C-terminal domain"/>
    <property type="match status" value="1"/>
</dbReference>
<reference evidence="7 8" key="1">
    <citation type="submission" date="2023-11" db="EMBL/GenBank/DDBJ databases">
        <title>Draft genome of Azohydromonas lata strain H1 (DSM1123), a polyhydroxyalkanoate producer.</title>
        <authorList>
            <person name="Traversa D."/>
            <person name="D'Addabbo P."/>
            <person name="Pazzani C."/>
            <person name="Manzari C."/>
            <person name="Chiara M."/>
            <person name="Scrascia M."/>
        </authorList>
    </citation>
    <scope>NUCLEOTIDE SEQUENCE [LARGE SCALE GENOMIC DNA]</scope>
    <source>
        <strain evidence="7 8">H1</strain>
    </source>
</reference>
<evidence type="ECO:0000256" key="3">
    <source>
        <dbReference type="ARBA" id="ARBA00022553"/>
    </source>
</evidence>
<evidence type="ECO:0000256" key="4">
    <source>
        <dbReference type="PROSITE-ProRule" id="PRU00169"/>
    </source>
</evidence>
<evidence type="ECO:0000256" key="1">
    <source>
        <dbReference type="ARBA" id="ARBA00000085"/>
    </source>
</evidence>
<dbReference type="CDD" id="cd00075">
    <property type="entry name" value="HATPase"/>
    <property type="match status" value="1"/>
</dbReference>
<dbReference type="PRINTS" id="PR00344">
    <property type="entry name" value="BCTRLSENSOR"/>
</dbReference>
<dbReference type="InterPro" id="IPR036097">
    <property type="entry name" value="HisK_dim/P_sf"/>
</dbReference>
<dbReference type="InterPro" id="IPR004358">
    <property type="entry name" value="Sig_transdc_His_kin-like_C"/>
</dbReference>
<dbReference type="InterPro" id="IPR005467">
    <property type="entry name" value="His_kinase_dom"/>
</dbReference>
<dbReference type="EC" id="2.7.13.3" evidence="2"/>
<dbReference type="GO" id="GO:0016301">
    <property type="term" value="F:kinase activity"/>
    <property type="evidence" value="ECO:0007669"/>
    <property type="project" value="UniProtKB-KW"/>
</dbReference>
<keyword evidence="7" id="KW-0808">Transferase</keyword>
<dbReference type="Gene3D" id="1.10.287.130">
    <property type="match status" value="1"/>
</dbReference>
<comment type="caution">
    <text evidence="7">The sequence shown here is derived from an EMBL/GenBank/DDBJ whole genome shotgun (WGS) entry which is preliminary data.</text>
</comment>
<dbReference type="PANTHER" id="PTHR43547">
    <property type="entry name" value="TWO-COMPONENT HISTIDINE KINASE"/>
    <property type="match status" value="1"/>
</dbReference>
<keyword evidence="3 4" id="KW-0597">Phosphoprotein</keyword>
<dbReference type="PROSITE" id="PS50109">
    <property type="entry name" value="HIS_KIN"/>
    <property type="match status" value="1"/>
</dbReference>
<dbReference type="CDD" id="cd00082">
    <property type="entry name" value="HisKA"/>
    <property type="match status" value="1"/>
</dbReference>
<sequence length="385" mass="42049">METNSSTRADAATAADQPVKLLVVDDVPQNLLAMQALLQQPSMPSLELLTASSGAQALELLLEHDDVALALLDVQMPEMDGFALAELMRGSSRTRDIPIIFVTASPGDPVRLFRGYEAGAVDFLHKPLEPHVLLGKVRVFVELHRQRRLLRQRNEELERLLKLNEVMMAVLSHDLRTPLSAILMSAEVLQHLAGSDAARKAAQRVKNSGRRMSQMIGQLLDFSRIRSGALALDRQVHDLRTVAEGAVAELRQATPGATLDLTAEGEMHASFDADRMAQVFSNLVGNALQYGEAEQPVRVHLDGSDARTLRFIVRNAGRLAEDALPRLFDPFKGAREGGDGLGLGLYIVRQFVVAHGGRVEGRNTVAGVEFEVVLPRTTLAASDRN</sequence>
<dbReference type="SUPFAM" id="SSF52172">
    <property type="entry name" value="CheY-like"/>
    <property type="match status" value="1"/>
</dbReference>
<dbReference type="PROSITE" id="PS50110">
    <property type="entry name" value="RESPONSE_REGULATORY"/>
    <property type="match status" value="1"/>
</dbReference>
<dbReference type="InterPro" id="IPR011006">
    <property type="entry name" value="CheY-like_superfamily"/>
</dbReference>
<accession>A0ABU5IPW9</accession>
<evidence type="ECO:0000259" key="6">
    <source>
        <dbReference type="PROSITE" id="PS50110"/>
    </source>
</evidence>
<dbReference type="Pfam" id="PF00512">
    <property type="entry name" value="HisKA"/>
    <property type="match status" value="1"/>
</dbReference>
<dbReference type="Proteomes" id="UP001293718">
    <property type="component" value="Unassembled WGS sequence"/>
</dbReference>
<dbReference type="Gene3D" id="3.40.50.2300">
    <property type="match status" value="1"/>
</dbReference>
<dbReference type="SMART" id="SM00388">
    <property type="entry name" value="HisKA"/>
    <property type="match status" value="1"/>
</dbReference>
<name>A0ABU5IPW9_9BURK</name>
<dbReference type="InterPro" id="IPR003661">
    <property type="entry name" value="HisK_dim/P_dom"/>
</dbReference>
<feature type="modified residue" description="4-aspartylphosphate" evidence="4">
    <location>
        <position position="73"/>
    </location>
</feature>
<feature type="domain" description="Histidine kinase" evidence="5">
    <location>
        <begin position="170"/>
        <end position="378"/>
    </location>
</feature>
<dbReference type="SUPFAM" id="SSF47384">
    <property type="entry name" value="Homodimeric domain of signal transducing histidine kinase"/>
    <property type="match status" value="1"/>
</dbReference>
<dbReference type="SMART" id="SM00448">
    <property type="entry name" value="REC"/>
    <property type="match status" value="1"/>
</dbReference>
<keyword evidence="8" id="KW-1185">Reference proteome</keyword>
<feature type="domain" description="Response regulatory" evidence="6">
    <location>
        <begin position="20"/>
        <end position="141"/>
    </location>
</feature>
<dbReference type="InterPro" id="IPR003594">
    <property type="entry name" value="HATPase_dom"/>
</dbReference>
<dbReference type="SMART" id="SM00387">
    <property type="entry name" value="HATPase_c"/>
    <property type="match status" value="1"/>
</dbReference>
<proteinExistence type="predicted"/>
<evidence type="ECO:0000256" key="2">
    <source>
        <dbReference type="ARBA" id="ARBA00012438"/>
    </source>
</evidence>
<dbReference type="PANTHER" id="PTHR43547:SF2">
    <property type="entry name" value="HYBRID SIGNAL TRANSDUCTION HISTIDINE KINASE C"/>
    <property type="match status" value="1"/>
</dbReference>
<evidence type="ECO:0000313" key="7">
    <source>
        <dbReference type="EMBL" id="MDZ5460939.1"/>
    </source>
</evidence>
<dbReference type="InterPro" id="IPR001789">
    <property type="entry name" value="Sig_transdc_resp-reg_receiver"/>
</dbReference>
<keyword evidence="7" id="KW-0418">Kinase</keyword>
<dbReference type="EMBL" id="JAXOJX010000089">
    <property type="protein sequence ID" value="MDZ5460939.1"/>
    <property type="molecule type" value="Genomic_DNA"/>
</dbReference>
<protein>
    <recommendedName>
        <fullName evidence="2">histidine kinase</fullName>
        <ecNumber evidence="2">2.7.13.3</ecNumber>
    </recommendedName>
</protein>
<comment type="catalytic activity">
    <reaction evidence="1">
        <text>ATP + protein L-histidine = ADP + protein N-phospho-L-histidine.</text>
        <dbReference type="EC" id="2.7.13.3"/>
    </reaction>
</comment>
<dbReference type="Pfam" id="PF00072">
    <property type="entry name" value="Response_reg"/>
    <property type="match status" value="1"/>
</dbReference>
<dbReference type="Pfam" id="PF02518">
    <property type="entry name" value="HATPase_c"/>
    <property type="match status" value="1"/>
</dbReference>
<dbReference type="InterPro" id="IPR036890">
    <property type="entry name" value="HATPase_C_sf"/>
</dbReference>
<evidence type="ECO:0000259" key="5">
    <source>
        <dbReference type="PROSITE" id="PS50109"/>
    </source>
</evidence>
<evidence type="ECO:0000313" key="8">
    <source>
        <dbReference type="Proteomes" id="UP001293718"/>
    </source>
</evidence>
<dbReference type="RefSeq" id="WP_066341219.1">
    <property type="nucleotide sequence ID" value="NZ_JAXOJX010000089.1"/>
</dbReference>
<organism evidence="7 8">
    <name type="scientific">Azohydromonas lata</name>
    <dbReference type="NCBI Taxonomy" id="45677"/>
    <lineage>
        <taxon>Bacteria</taxon>
        <taxon>Pseudomonadati</taxon>
        <taxon>Pseudomonadota</taxon>
        <taxon>Betaproteobacteria</taxon>
        <taxon>Burkholderiales</taxon>
        <taxon>Sphaerotilaceae</taxon>
        <taxon>Azohydromonas</taxon>
    </lineage>
</organism>